<gene>
    <name evidence="1" type="ORF">HPB47_016121</name>
</gene>
<evidence type="ECO:0000313" key="2">
    <source>
        <dbReference type="Proteomes" id="UP000805193"/>
    </source>
</evidence>
<dbReference type="EMBL" id="JABSTQ010004833">
    <property type="protein sequence ID" value="KAG0440884.1"/>
    <property type="molecule type" value="Genomic_DNA"/>
</dbReference>
<accession>A0AC60QVA9</accession>
<sequence length="293" mass="33208">MGHERCVIVRPRLVFSPIESEFQPNDDVELVSNQRHYSLSDAGFGTTKGMKKHLVVFDFDHTIIDENSDLYIRKLAPNGELPSEIKERYSPKGWTPFMRAVFHFLYDCQVQPDDILDCLLEINFVDGIIDLLKQLHKAGGYEVIIISDSNSVFIEHIMQASGVRPLVHEIFTNFAHFDANGCLQISEYHSQNWCQLSSVNLCKGAIMEEFLDRRRRQGVDFDHVSYVGDGNNDLCPCLRLRTSDLVFPRLDYPLAKLLNKDPGRVKARVSPWRSGLDIADVLLNDGVAAPAAT</sequence>
<proteinExistence type="predicted"/>
<organism evidence="1 2">
    <name type="scientific">Ixodes persulcatus</name>
    <name type="common">Taiga tick</name>
    <dbReference type="NCBI Taxonomy" id="34615"/>
    <lineage>
        <taxon>Eukaryota</taxon>
        <taxon>Metazoa</taxon>
        <taxon>Ecdysozoa</taxon>
        <taxon>Arthropoda</taxon>
        <taxon>Chelicerata</taxon>
        <taxon>Arachnida</taxon>
        <taxon>Acari</taxon>
        <taxon>Parasitiformes</taxon>
        <taxon>Ixodida</taxon>
        <taxon>Ixodoidea</taxon>
        <taxon>Ixodidae</taxon>
        <taxon>Ixodinae</taxon>
        <taxon>Ixodes</taxon>
    </lineage>
</organism>
<keyword evidence="2" id="KW-1185">Reference proteome</keyword>
<evidence type="ECO:0000313" key="1">
    <source>
        <dbReference type="EMBL" id="KAG0440884.1"/>
    </source>
</evidence>
<protein>
    <submittedName>
        <fullName evidence="1">Uncharacterized protein</fullName>
    </submittedName>
</protein>
<comment type="caution">
    <text evidence="1">The sequence shown here is derived from an EMBL/GenBank/DDBJ whole genome shotgun (WGS) entry which is preliminary data.</text>
</comment>
<name>A0AC60QVA9_IXOPE</name>
<reference evidence="1 2" key="1">
    <citation type="journal article" date="2020" name="Cell">
        <title>Large-Scale Comparative Analyses of Tick Genomes Elucidate Their Genetic Diversity and Vector Capacities.</title>
        <authorList>
            <consortium name="Tick Genome and Microbiome Consortium (TIGMIC)"/>
            <person name="Jia N."/>
            <person name="Wang J."/>
            <person name="Shi W."/>
            <person name="Du L."/>
            <person name="Sun Y."/>
            <person name="Zhan W."/>
            <person name="Jiang J.F."/>
            <person name="Wang Q."/>
            <person name="Zhang B."/>
            <person name="Ji P."/>
            <person name="Bell-Sakyi L."/>
            <person name="Cui X.M."/>
            <person name="Yuan T.T."/>
            <person name="Jiang B.G."/>
            <person name="Yang W.F."/>
            <person name="Lam T.T."/>
            <person name="Chang Q.C."/>
            <person name="Ding S.J."/>
            <person name="Wang X.J."/>
            <person name="Zhu J.G."/>
            <person name="Ruan X.D."/>
            <person name="Zhao L."/>
            <person name="Wei J.T."/>
            <person name="Ye R.Z."/>
            <person name="Que T.C."/>
            <person name="Du C.H."/>
            <person name="Zhou Y.H."/>
            <person name="Cheng J.X."/>
            <person name="Dai P.F."/>
            <person name="Guo W.B."/>
            <person name="Han X.H."/>
            <person name="Huang E.J."/>
            <person name="Li L.F."/>
            <person name="Wei W."/>
            <person name="Gao Y.C."/>
            <person name="Liu J.Z."/>
            <person name="Shao H.Z."/>
            <person name="Wang X."/>
            <person name="Wang C.C."/>
            <person name="Yang T.C."/>
            <person name="Huo Q.B."/>
            <person name="Li W."/>
            <person name="Chen H.Y."/>
            <person name="Chen S.E."/>
            <person name="Zhou L.G."/>
            <person name="Ni X.B."/>
            <person name="Tian J.H."/>
            <person name="Sheng Y."/>
            <person name="Liu T."/>
            <person name="Pan Y.S."/>
            <person name="Xia L.Y."/>
            <person name="Li J."/>
            <person name="Zhao F."/>
            <person name="Cao W.C."/>
        </authorList>
    </citation>
    <scope>NUCLEOTIDE SEQUENCE [LARGE SCALE GENOMIC DNA]</scope>
    <source>
        <strain evidence="1">Iper-2018</strain>
    </source>
</reference>
<dbReference type="Proteomes" id="UP000805193">
    <property type="component" value="Unassembled WGS sequence"/>
</dbReference>